<reference evidence="10" key="1">
    <citation type="submission" date="2016-10" db="EMBL/GenBank/DDBJ databases">
        <authorList>
            <person name="Varghese N."/>
            <person name="Submissions S."/>
        </authorList>
    </citation>
    <scope>NUCLEOTIDE SEQUENCE [LARGE SCALE GENOMIC DNA]</scope>
    <source>
        <strain evidence="10">DSM 1551</strain>
    </source>
</reference>
<dbReference type="AlphaFoldDB" id="A0A1I0B9P8"/>
<dbReference type="Pfam" id="PF02608">
    <property type="entry name" value="Bmp"/>
    <property type="match status" value="1"/>
</dbReference>
<dbReference type="GO" id="GO:0005886">
    <property type="term" value="C:plasma membrane"/>
    <property type="evidence" value="ECO:0007669"/>
    <property type="project" value="UniProtKB-SubCell"/>
</dbReference>
<dbReference type="EMBL" id="FOIN01000001">
    <property type="protein sequence ID" value="SET03148.1"/>
    <property type="molecule type" value="Genomic_DNA"/>
</dbReference>
<dbReference type="Proteomes" id="UP000198558">
    <property type="component" value="Unassembled WGS sequence"/>
</dbReference>
<accession>A0A1I0B9P8</accession>
<sequence>MRKLLILLLIFSFLLVGCGNSGEEFEIALVTDAGDINDKSFNQSAWQAVERFGKDKNVTYKYYKPASFDDAGYKAQIDEAVLNGAKVIVCPGYKFCNAIGELQDEYDEVKFILIDAVPTIPDKKDSTKSTEIKPKDNVYCALYNELQAGYLAGYAAIKGGFTKLGFMGGIALPAVINYGYGYLQGANDAAMQSGIKIDMMYTYTGTFNEDPAVKTKAAKWYDSGLEVIFSCGGGICNSIFPAAKEAEKFAIGVDSNQNDDSTGVVITSALKDVNKTVYDKLVDYKNDKFKGGIETLDATGGYIGLPKDFEHLGNFNEDAYNEIFTKIANGSVKIKTRAEVDNDNKDNGNPAKLNLSNVNITYDK</sequence>
<evidence type="ECO:0000256" key="2">
    <source>
        <dbReference type="ARBA" id="ARBA00008610"/>
    </source>
</evidence>
<comment type="similarity">
    <text evidence="2">Belongs to the BMP lipoprotein family.</text>
</comment>
<feature type="domain" description="ABC transporter substrate-binding protein PnrA-like" evidence="8">
    <location>
        <begin position="28"/>
        <end position="335"/>
    </location>
</feature>
<dbReference type="OrthoDB" id="9769871at2"/>
<evidence type="ECO:0000259" key="8">
    <source>
        <dbReference type="Pfam" id="PF02608"/>
    </source>
</evidence>
<evidence type="ECO:0000256" key="4">
    <source>
        <dbReference type="ARBA" id="ARBA00022729"/>
    </source>
</evidence>
<dbReference type="PANTHER" id="PTHR34296:SF2">
    <property type="entry name" value="ABC TRANSPORTER GUANOSINE-BINDING PROTEIN NUPN"/>
    <property type="match status" value="1"/>
</dbReference>
<evidence type="ECO:0000256" key="3">
    <source>
        <dbReference type="ARBA" id="ARBA00022475"/>
    </source>
</evidence>
<feature type="signal peptide" evidence="7">
    <location>
        <begin position="1"/>
        <end position="21"/>
    </location>
</feature>
<gene>
    <name evidence="9" type="ORF">SAMN04489758_10115</name>
</gene>
<dbReference type="RefSeq" id="WP_092351218.1">
    <property type="nucleotide sequence ID" value="NZ_FOIN01000001.1"/>
</dbReference>
<proteinExistence type="inferred from homology"/>
<dbReference type="GeneID" id="78287063"/>
<dbReference type="SUPFAM" id="SSF53822">
    <property type="entry name" value="Periplasmic binding protein-like I"/>
    <property type="match status" value="1"/>
</dbReference>
<dbReference type="InterPro" id="IPR050957">
    <property type="entry name" value="BMP_lipoprotein"/>
</dbReference>
<keyword evidence="4 7" id="KW-0732">Signal</keyword>
<keyword evidence="10" id="KW-1185">Reference proteome</keyword>
<evidence type="ECO:0000313" key="10">
    <source>
        <dbReference type="Proteomes" id="UP000198558"/>
    </source>
</evidence>
<dbReference type="InterPro" id="IPR028082">
    <property type="entry name" value="Peripla_BP_I"/>
</dbReference>
<protein>
    <submittedName>
        <fullName evidence="9">Nucleoside-binding protein</fullName>
    </submittedName>
</protein>
<evidence type="ECO:0000313" key="9">
    <source>
        <dbReference type="EMBL" id="SET03148.1"/>
    </source>
</evidence>
<keyword evidence="5" id="KW-0472">Membrane</keyword>
<evidence type="ECO:0000256" key="1">
    <source>
        <dbReference type="ARBA" id="ARBA00004193"/>
    </source>
</evidence>
<keyword evidence="6" id="KW-0449">Lipoprotein</keyword>
<evidence type="ECO:0000256" key="5">
    <source>
        <dbReference type="ARBA" id="ARBA00023136"/>
    </source>
</evidence>
<dbReference type="PROSITE" id="PS51257">
    <property type="entry name" value="PROKAR_LIPOPROTEIN"/>
    <property type="match status" value="1"/>
</dbReference>
<keyword evidence="3" id="KW-1003">Cell membrane</keyword>
<dbReference type="Gene3D" id="3.40.50.2300">
    <property type="match status" value="2"/>
</dbReference>
<organism evidence="9 10">
    <name type="scientific">Thomasclavelia cocleata</name>
    <dbReference type="NCBI Taxonomy" id="69824"/>
    <lineage>
        <taxon>Bacteria</taxon>
        <taxon>Bacillati</taxon>
        <taxon>Bacillota</taxon>
        <taxon>Erysipelotrichia</taxon>
        <taxon>Erysipelotrichales</taxon>
        <taxon>Coprobacillaceae</taxon>
        <taxon>Thomasclavelia</taxon>
    </lineage>
</organism>
<feature type="chain" id="PRO_5039537202" evidence="7">
    <location>
        <begin position="22"/>
        <end position="364"/>
    </location>
</feature>
<dbReference type="PANTHER" id="PTHR34296">
    <property type="entry name" value="TRANSCRIPTIONAL ACTIVATOR PROTEIN MED"/>
    <property type="match status" value="1"/>
</dbReference>
<evidence type="ECO:0000256" key="6">
    <source>
        <dbReference type="ARBA" id="ARBA00023288"/>
    </source>
</evidence>
<dbReference type="CDD" id="cd06354">
    <property type="entry name" value="PBP1_PrnA-like"/>
    <property type="match status" value="1"/>
</dbReference>
<dbReference type="InterPro" id="IPR003760">
    <property type="entry name" value="PnrA-like"/>
</dbReference>
<comment type="subcellular location">
    <subcellularLocation>
        <location evidence="1">Cell membrane</location>
        <topology evidence="1">Lipid-anchor</topology>
    </subcellularLocation>
</comment>
<evidence type="ECO:0000256" key="7">
    <source>
        <dbReference type="SAM" id="SignalP"/>
    </source>
</evidence>
<name>A0A1I0B9P8_9FIRM</name>